<dbReference type="OMA" id="FITWKMR"/>
<dbReference type="KEGG" id="tan:TA15160"/>
<gene>
    <name evidence="3" type="ORF">TA15160</name>
</gene>
<dbReference type="PROSITE" id="PS50179">
    <property type="entry name" value="VHS"/>
    <property type="match status" value="1"/>
</dbReference>
<organism evidence="3 4">
    <name type="scientific">Theileria annulata</name>
    <dbReference type="NCBI Taxonomy" id="5874"/>
    <lineage>
        <taxon>Eukaryota</taxon>
        <taxon>Sar</taxon>
        <taxon>Alveolata</taxon>
        <taxon>Apicomplexa</taxon>
        <taxon>Aconoidasida</taxon>
        <taxon>Piroplasmida</taxon>
        <taxon>Theileriidae</taxon>
        <taxon>Theileria</taxon>
    </lineage>
</organism>
<dbReference type="VEuPathDB" id="PiroplasmaDB:TA15160"/>
<name>Q4UFC7_THEAN</name>
<sequence>MGMDENTHKRLISRNISNTNQQHYSNTNQHYCTNSNSSENFQDTNRKKNINLKQIKNITTNCAKSITNKLITFSNSLTQNNNYSNNKYINSQSNPYSVTNPYYNQSTTQGYSHSTHQSTSYGTSQSSQRVGSPMGSGPGYGVNTIPGSGYGHGYGTVPGYGSGNGVEYVYGNNKPNTVYSINNIINRIVNNEDIIRTHRELVIIIEYCLSYKDFLVEINIEKDRFGAPTMESINNFSIINHKICDKILDYIRNRKDCCIFVVKFITWKMRCTKKPEEVILSLELLFNCLHKFGGYFLILFTKSLMKTLRKLLFITNFKSSITSNVKKKITKILGIHNGACSSSSNITTYLAPKGVPLTPKGSI</sequence>
<keyword evidence="4" id="KW-1185">Reference proteome</keyword>
<accession>Q4UFC7</accession>
<dbReference type="InParanoid" id="Q4UFC7"/>
<feature type="region of interest" description="Disordered" evidence="1">
    <location>
        <begin position="103"/>
        <end position="138"/>
    </location>
</feature>
<dbReference type="Proteomes" id="UP000001950">
    <property type="component" value="Chromosome 2"/>
</dbReference>
<dbReference type="AlphaFoldDB" id="Q4UFC7"/>
<dbReference type="InterPro" id="IPR002014">
    <property type="entry name" value="VHS_dom"/>
</dbReference>
<dbReference type="InterPro" id="IPR008942">
    <property type="entry name" value="ENTH_VHS"/>
</dbReference>
<feature type="compositionally biased region" description="Low complexity" evidence="1">
    <location>
        <begin position="105"/>
        <end position="128"/>
    </location>
</feature>
<feature type="domain" description="VHS" evidence="2">
    <location>
        <begin position="242"/>
        <end position="333"/>
    </location>
</feature>
<dbReference type="GO" id="GO:0035091">
    <property type="term" value="F:phosphatidylinositol binding"/>
    <property type="evidence" value="ECO:0007669"/>
    <property type="project" value="InterPro"/>
</dbReference>
<dbReference type="Gene3D" id="1.25.40.90">
    <property type="match status" value="1"/>
</dbReference>
<protein>
    <recommendedName>
        <fullName evidence="2">VHS domain-containing protein</fullName>
    </recommendedName>
</protein>
<dbReference type="SUPFAM" id="SSF48464">
    <property type="entry name" value="ENTH/VHS domain"/>
    <property type="match status" value="1"/>
</dbReference>
<dbReference type="GO" id="GO:0043130">
    <property type="term" value="F:ubiquitin binding"/>
    <property type="evidence" value="ECO:0007669"/>
    <property type="project" value="InterPro"/>
</dbReference>
<dbReference type="EMBL" id="CR940348">
    <property type="protein sequence ID" value="CAI74189.1"/>
    <property type="molecule type" value="Genomic_DNA"/>
</dbReference>
<dbReference type="GeneID" id="3861651"/>
<evidence type="ECO:0000259" key="2">
    <source>
        <dbReference type="PROSITE" id="PS50179"/>
    </source>
</evidence>
<proteinExistence type="predicted"/>
<dbReference type="OrthoDB" id="366185at2759"/>
<dbReference type="RefSeq" id="XP_951921.1">
    <property type="nucleotide sequence ID" value="XM_946828.1"/>
</dbReference>
<evidence type="ECO:0000256" key="1">
    <source>
        <dbReference type="SAM" id="MobiDB-lite"/>
    </source>
</evidence>
<evidence type="ECO:0000313" key="4">
    <source>
        <dbReference type="Proteomes" id="UP000001950"/>
    </source>
</evidence>
<reference evidence="3 4" key="1">
    <citation type="journal article" date="2005" name="Science">
        <title>Genome of the host-cell transforming parasite Theileria annulata compared with T. parva.</title>
        <authorList>
            <person name="Pain A."/>
            <person name="Renauld H."/>
            <person name="Berriman M."/>
            <person name="Murphy L."/>
            <person name="Yeats C.A."/>
            <person name="Weir W."/>
            <person name="Kerhornou A."/>
            <person name="Aslett M."/>
            <person name="Bishop R."/>
            <person name="Bouchier C."/>
            <person name="Cochet M."/>
            <person name="Coulson R.M.R."/>
            <person name="Cronin A."/>
            <person name="de Villiers E.P."/>
            <person name="Fraser A."/>
            <person name="Fosker N."/>
            <person name="Gardner M."/>
            <person name="Goble A."/>
            <person name="Griffiths-Jones S."/>
            <person name="Harris D.E."/>
            <person name="Katzer F."/>
            <person name="Larke N."/>
            <person name="Lord A."/>
            <person name="Maser P."/>
            <person name="McKellar S."/>
            <person name="Mooney P."/>
            <person name="Morton F."/>
            <person name="Nene V."/>
            <person name="O'Neil S."/>
            <person name="Price C."/>
            <person name="Quail M.A."/>
            <person name="Rabbinowitsch E."/>
            <person name="Rawlings N.D."/>
            <person name="Rutter S."/>
            <person name="Saunders D."/>
            <person name="Seeger K."/>
            <person name="Shah T."/>
            <person name="Squares R."/>
            <person name="Squares S."/>
            <person name="Tivey A."/>
            <person name="Walker A.R."/>
            <person name="Woodward J."/>
            <person name="Dobbelaere D.A.E."/>
            <person name="Langsley G."/>
            <person name="Rajandream M.A."/>
            <person name="McKeever D."/>
            <person name="Shiels B."/>
            <person name="Tait A."/>
            <person name="Barrell B.G."/>
            <person name="Hall N."/>
        </authorList>
    </citation>
    <scope>NUCLEOTIDE SEQUENCE [LARGE SCALE GENOMIC DNA]</scope>
    <source>
        <strain evidence="4">Ankara</strain>
    </source>
</reference>
<dbReference type="eggNOG" id="ENOG502QXES">
    <property type="taxonomic scope" value="Eukaryota"/>
</dbReference>
<evidence type="ECO:0000313" key="3">
    <source>
        <dbReference type="EMBL" id="CAI74189.1"/>
    </source>
</evidence>